<organism evidence="1 2">
    <name type="scientific">Peribacillus cavernae</name>
    <dbReference type="NCBI Taxonomy" id="1674310"/>
    <lineage>
        <taxon>Bacteria</taxon>
        <taxon>Bacillati</taxon>
        <taxon>Bacillota</taxon>
        <taxon>Bacilli</taxon>
        <taxon>Bacillales</taxon>
        <taxon>Bacillaceae</taxon>
        <taxon>Peribacillus</taxon>
    </lineage>
</organism>
<sequence length="62" mass="7046">MKEKDKFLKDTVYEGKDSVFLDVDRIINEGMAGGNVYQAANDRLNIEEAHEFADEAPPQENE</sequence>
<evidence type="ECO:0000313" key="1">
    <source>
        <dbReference type="EMBL" id="RUQ29937.1"/>
    </source>
</evidence>
<dbReference type="RefSeq" id="WP_126863958.1">
    <property type="nucleotide sequence ID" value="NZ_JAUSTX010000001.1"/>
</dbReference>
<dbReference type="Proteomes" id="UP000267430">
    <property type="component" value="Unassembled WGS sequence"/>
</dbReference>
<gene>
    <name evidence="1" type="ORF">ELQ35_06150</name>
</gene>
<comment type="caution">
    <text evidence="1">The sequence shown here is derived from an EMBL/GenBank/DDBJ whole genome shotgun (WGS) entry which is preliminary data.</text>
</comment>
<protein>
    <submittedName>
        <fullName evidence="1">Uncharacterized protein</fullName>
    </submittedName>
</protein>
<reference evidence="1 2" key="1">
    <citation type="submission" date="2018-12" db="EMBL/GenBank/DDBJ databases">
        <title>Bacillus chawlae sp. nov., Bacillus glennii sp. nov., and Bacillus saganii sp. nov. Isolated from the Vehicle Assembly Building at Kennedy Space Center where the Viking Spacecraft were Assembled.</title>
        <authorList>
            <person name="Seuylemezian A."/>
            <person name="Vaishampayan P."/>
        </authorList>
    </citation>
    <scope>NUCLEOTIDE SEQUENCE [LARGE SCALE GENOMIC DNA]</scope>
    <source>
        <strain evidence="1 2">L5</strain>
    </source>
</reference>
<dbReference type="AlphaFoldDB" id="A0A3S0VDS1"/>
<dbReference type="EMBL" id="RYZZ01000007">
    <property type="protein sequence ID" value="RUQ29937.1"/>
    <property type="molecule type" value="Genomic_DNA"/>
</dbReference>
<proteinExistence type="predicted"/>
<evidence type="ECO:0000313" key="2">
    <source>
        <dbReference type="Proteomes" id="UP000267430"/>
    </source>
</evidence>
<dbReference type="OrthoDB" id="2454402at2"/>
<accession>A0A3S0VDS1</accession>
<name>A0A3S0VDS1_9BACI</name>
<keyword evidence="2" id="KW-1185">Reference proteome</keyword>